<dbReference type="Pfam" id="PF13650">
    <property type="entry name" value="Asp_protease_2"/>
    <property type="match status" value="1"/>
</dbReference>
<dbReference type="InterPro" id="IPR001478">
    <property type="entry name" value="PDZ"/>
</dbReference>
<dbReference type="SMART" id="SM00228">
    <property type="entry name" value="PDZ"/>
    <property type="match status" value="1"/>
</dbReference>
<dbReference type="AlphaFoldDB" id="A0A5B8YGQ5"/>
<dbReference type="Gene3D" id="2.40.70.10">
    <property type="entry name" value="Acid Proteases"/>
    <property type="match status" value="2"/>
</dbReference>
<dbReference type="Gene3D" id="2.30.42.10">
    <property type="match status" value="1"/>
</dbReference>
<keyword evidence="2" id="KW-0732">Signal</keyword>
<evidence type="ECO:0000256" key="1">
    <source>
        <dbReference type="ARBA" id="ARBA00022801"/>
    </source>
</evidence>
<keyword evidence="6" id="KW-1185">Reference proteome</keyword>
<dbReference type="GO" id="GO:0006508">
    <property type="term" value="P:proteolysis"/>
    <property type="evidence" value="ECO:0007669"/>
    <property type="project" value="InterPro"/>
</dbReference>
<dbReference type="PROSITE" id="PS50106">
    <property type="entry name" value="PDZ"/>
    <property type="match status" value="1"/>
</dbReference>
<dbReference type="InterPro" id="IPR021109">
    <property type="entry name" value="Peptidase_aspartic_dom_sf"/>
</dbReference>
<dbReference type="Proteomes" id="UP000321954">
    <property type="component" value="Chromosome"/>
</dbReference>
<organism evidence="5 6">
    <name type="scientific">Antarcticibacterium arcticum</name>
    <dbReference type="NCBI Taxonomy" id="2585771"/>
    <lineage>
        <taxon>Bacteria</taxon>
        <taxon>Pseudomonadati</taxon>
        <taxon>Bacteroidota</taxon>
        <taxon>Flavobacteriia</taxon>
        <taxon>Flavobacteriales</taxon>
        <taxon>Flavobacteriaceae</taxon>
        <taxon>Antarcticibacterium</taxon>
    </lineage>
</organism>
<dbReference type="OrthoDB" id="3521766at2"/>
<evidence type="ECO:0000313" key="6">
    <source>
        <dbReference type="Proteomes" id="UP000321954"/>
    </source>
</evidence>
<accession>A0A5B8YGQ5</accession>
<dbReference type="PROSITE" id="PS50175">
    <property type="entry name" value="ASP_PROT_RETROV"/>
    <property type="match status" value="1"/>
</dbReference>
<evidence type="ECO:0000256" key="2">
    <source>
        <dbReference type="SAM" id="SignalP"/>
    </source>
</evidence>
<dbReference type="Pfam" id="PF17820">
    <property type="entry name" value="PDZ_6"/>
    <property type="match status" value="1"/>
</dbReference>
<feature type="domain" description="Peptidase A2" evidence="4">
    <location>
        <begin position="58"/>
        <end position="94"/>
    </location>
</feature>
<protein>
    <submittedName>
        <fullName evidence="5">PDZ domain-containing protein</fullName>
    </submittedName>
</protein>
<evidence type="ECO:0000259" key="3">
    <source>
        <dbReference type="PROSITE" id="PS50106"/>
    </source>
</evidence>
<name>A0A5B8YGQ5_9FLAO</name>
<reference evidence="5 6" key="1">
    <citation type="submission" date="2019-08" db="EMBL/GenBank/DDBJ databases">
        <title>Antarcticibacterium arcticum sp. nov., a bacterium isolated from marine sediment of the Canadian Beaufort Sea.</title>
        <authorList>
            <person name="Lee Y.M."/>
            <person name="Baek K."/>
            <person name="Lee D.-H."/>
            <person name="Shin S.C."/>
            <person name="Jin Y.K."/>
            <person name="Park Y."/>
        </authorList>
    </citation>
    <scope>NUCLEOTIDE SEQUENCE [LARGE SCALE GENOMIC DNA]</scope>
    <source>
        <strain evidence="5 6">PAMC 28998</strain>
    </source>
</reference>
<dbReference type="SUPFAM" id="SSF50156">
    <property type="entry name" value="PDZ domain-like"/>
    <property type="match status" value="1"/>
</dbReference>
<sequence length="447" mass="50583">MKKLKAVYFFFLFSIFFLNSARAQPRFIIENNKDKFDLRFELVNDLVIIPLEINGVELSFLLDTGVDSTILFSIGDNDTVNLKNTETIYLRGLGEGEPIKALKSSGNEVKIGQAVNKNLSCYLVFDNPLSLSNRMGVPIHGIIGYDLFRDFVISFNYLKMELTAYDPRHFTYPNCRKCDDLPLTFVKNKPYINISGRIEGESIPLNLLVDSGSGDAVWLFSKENDGIVIPENNFTDFLGFGIGGSVYGKRSRIKEIHFGNNVLREVTASFPDTVYFKGIETFAQRNGSIGAQILKRFNVIIDYPGKKMRLKPNKTFSEPFEYDMSGVVIAHDGFSIIKDIMRNPLSLREDDVNNTAAGNMVYKSTYEVKYSLEPQYKVAELRPDSPASLAGLKVGDIILKINRRDAYKFTLSQISYLLSSREGKSVNFLIERDGVERKISFVLKRIL</sequence>
<dbReference type="InterPro" id="IPR036034">
    <property type="entry name" value="PDZ_sf"/>
</dbReference>
<dbReference type="InterPro" id="IPR001995">
    <property type="entry name" value="Peptidase_A2_cat"/>
</dbReference>
<keyword evidence="1" id="KW-0378">Hydrolase</keyword>
<evidence type="ECO:0000313" key="5">
    <source>
        <dbReference type="EMBL" id="QED36288.1"/>
    </source>
</evidence>
<dbReference type="RefSeq" id="WP_146829953.1">
    <property type="nucleotide sequence ID" value="NZ_CP042476.1"/>
</dbReference>
<evidence type="ECO:0000259" key="4">
    <source>
        <dbReference type="PROSITE" id="PS50175"/>
    </source>
</evidence>
<proteinExistence type="predicted"/>
<dbReference type="GO" id="GO:0004190">
    <property type="term" value="F:aspartic-type endopeptidase activity"/>
    <property type="evidence" value="ECO:0007669"/>
    <property type="project" value="InterPro"/>
</dbReference>
<gene>
    <name evidence="5" type="ORF">FK178_00425</name>
</gene>
<feature type="signal peptide" evidence="2">
    <location>
        <begin position="1"/>
        <end position="23"/>
    </location>
</feature>
<feature type="domain" description="PDZ" evidence="3">
    <location>
        <begin position="378"/>
        <end position="418"/>
    </location>
</feature>
<dbReference type="KEGG" id="anp:FK178_00425"/>
<feature type="chain" id="PRO_5023048395" evidence="2">
    <location>
        <begin position="24"/>
        <end position="447"/>
    </location>
</feature>
<dbReference type="SUPFAM" id="SSF50630">
    <property type="entry name" value="Acid proteases"/>
    <property type="match status" value="1"/>
</dbReference>
<dbReference type="EMBL" id="CP042476">
    <property type="protein sequence ID" value="QED36288.1"/>
    <property type="molecule type" value="Genomic_DNA"/>
</dbReference>
<dbReference type="InterPro" id="IPR041489">
    <property type="entry name" value="PDZ_6"/>
</dbReference>